<dbReference type="FunFam" id="3.30.200.20:FF:000015">
    <property type="entry name" value="Somatic embryogenesis receptor kinase 1"/>
    <property type="match status" value="1"/>
</dbReference>
<evidence type="ECO:0000256" key="2">
    <source>
        <dbReference type="ARBA" id="ARBA00012513"/>
    </source>
</evidence>
<keyword evidence="4" id="KW-0808">Transferase</keyword>
<evidence type="ECO:0000313" key="21">
    <source>
        <dbReference type="Proteomes" id="UP000006729"/>
    </source>
</evidence>
<evidence type="ECO:0000256" key="16">
    <source>
        <dbReference type="PROSITE-ProRule" id="PRU10141"/>
    </source>
</evidence>
<name>A0A2K1Y044_POPTR</name>
<evidence type="ECO:0000256" key="1">
    <source>
        <dbReference type="ARBA" id="ARBA00004479"/>
    </source>
</evidence>
<feature type="binding site" evidence="16">
    <location>
        <position position="335"/>
    </location>
    <ligand>
        <name>ATP</name>
        <dbReference type="ChEBI" id="CHEBI:30616"/>
    </ligand>
</feature>
<dbReference type="InterPro" id="IPR000719">
    <property type="entry name" value="Prot_kinase_dom"/>
</dbReference>
<dbReference type="Pfam" id="PF00069">
    <property type="entry name" value="Pkinase"/>
    <property type="match status" value="1"/>
</dbReference>
<evidence type="ECO:0000256" key="3">
    <source>
        <dbReference type="ARBA" id="ARBA00022527"/>
    </source>
</evidence>
<evidence type="ECO:0000256" key="17">
    <source>
        <dbReference type="SAM" id="Phobius"/>
    </source>
</evidence>
<feature type="chain" id="PRO_5014393381" description="non-specific serine/threonine protein kinase" evidence="18">
    <location>
        <begin position="28"/>
        <end position="659"/>
    </location>
</feature>
<dbReference type="GO" id="GO:0004674">
    <property type="term" value="F:protein serine/threonine kinase activity"/>
    <property type="evidence" value="ECO:0007669"/>
    <property type="project" value="UniProtKB-KW"/>
</dbReference>
<evidence type="ECO:0000256" key="7">
    <source>
        <dbReference type="ARBA" id="ARBA00022741"/>
    </source>
</evidence>
<keyword evidence="9 16" id="KW-0067">ATP-binding</keyword>
<evidence type="ECO:0000259" key="19">
    <source>
        <dbReference type="PROSITE" id="PS50011"/>
    </source>
</evidence>
<dbReference type="InterPro" id="IPR017441">
    <property type="entry name" value="Protein_kinase_ATP_BS"/>
</dbReference>
<keyword evidence="8" id="KW-0418">Kinase</keyword>
<dbReference type="InterPro" id="IPR043891">
    <property type="entry name" value="SPARK"/>
</dbReference>
<evidence type="ECO:0000256" key="6">
    <source>
        <dbReference type="ARBA" id="ARBA00022729"/>
    </source>
</evidence>
<dbReference type="InterPro" id="IPR052059">
    <property type="entry name" value="CR_Ser/Thr_kinase"/>
</dbReference>
<dbReference type="PROSITE" id="PS00108">
    <property type="entry name" value="PROTEIN_KINASE_ST"/>
    <property type="match status" value="1"/>
</dbReference>
<feature type="signal peptide" evidence="18">
    <location>
        <begin position="1"/>
        <end position="27"/>
    </location>
</feature>
<evidence type="ECO:0000256" key="5">
    <source>
        <dbReference type="ARBA" id="ARBA00022692"/>
    </source>
</evidence>
<dbReference type="Gene3D" id="3.30.200.20">
    <property type="entry name" value="Phosphorylase Kinase, domain 1"/>
    <property type="match status" value="1"/>
</dbReference>
<evidence type="ECO:0000256" key="10">
    <source>
        <dbReference type="ARBA" id="ARBA00022989"/>
    </source>
</evidence>
<dbReference type="Gene3D" id="1.10.510.10">
    <property type="entry name" value="Transferase(Phosphotransferase) domain 1"/>
    <property type="match status" value="1"/>
</dbReference>
<evidence type="ECO:0000256" key="13">
    <source>
        <dbReference type="ARBA" id="ARBA00023180"/>
    </source>
</evidence>
<keyword evidence="6 18" id="KW-0732">Signal</keyword>
<dbReference type="EC" id="2.7.11.1" evidence="2"/>
<dbReference type="InterPro" id="IPR008271">
    <property type="entry name" value="Ser/Thr_kinase_AS"/>
</dbReference>
<evidence type="ECO:0000256" key="12">
    <source>
        <dbReference type="ARBA" id="ARBA00023170"/>
    </source>
</evidence>
<dbReference type="GO" id="GO:0005886">
    <property type="term" value="C:plasma membrane"/>
    <property type="evidence" value="ECO:0000318"/>
    <property type="project" value="GO_Central"/>
</dbReference>
<dbReference type="EMBL" id="CM009302">
    <property type="protein sequence ID" value="PNT06401.1"/>
    <property type="molecule type" value="Genomic_DNA"/>
</dbReference>
<keyword evidence="5 17" id="KW-0812">Transmembrane</keyword>
<accession>A0A2K1Y044</accession>
<dbReference type="CDD" id="cd14066">
    <property type="entry name" value="STKc_IRAK"/>
    <property type="match status" value="1"/>
</dbReference>
<evidence type="ECO:0000256" key="14">
    <source>
        <dbReference type="ARBA" id="ARBA00047899"/>
    </source>
</evidence>
<proteinExistence type="predicted"/>
<dbReference type="GO" id="GO:0007165">
    <property type="term" value="P:signal transduction"/>
    <property type="evidence" value="ECO:0000318"/>
    <property type="project" value="GO_Central"/>
</dbReference>
<dbReference type="GO" id="GO:0004672">
    <property type="term" value="F:protein kinase activity"/>
    <property type="evidence" value="ECO:0000318"/>
    <property type="project" value="GO_Central"/>
</dbReference>
<dbReference type="FunFam" id="1.10.510.10:FF:000287">
    <property type="entry name" value="probable LRR receptor-like serine/threonine-protein kinase RKF3"/>
    <property type="match status" value="1"/>
</dbReference>
<dbReference type="SUPFAM" id="SSF56112">
    <property type="entry name" value="Protein kinase-like (PK-like)"/>
    <property type="match status" value="1"/>
</dbReference>
<evidence type="ECO:0000256" key="11">
    <source>
        <dbReference type="ARBA" id="ARBA00023136"/>
    </source>
</evidence>
<dbReference type="InParanoid" id="A0A2K1Y044"/>
<dbReference type="PROSITE" id="PS50011">
    <property type="entry name" value="PROTEIN_KINASE_DOM"/>
    <property type="match status" value="1"/>
</dbReference>
<evidence type="ECO:0000256" key="4">
    <source>
        <dbReference type="ARBA" id="ARBA00022679"/>
    </source>
</evidence>
<keyword evidence="7 16" id="KW-0547">Nucleotide-binding</keyword>
<protein>
    <recommendedName>
        <fullName evidence="2">non-specific serine/threonine protein kinase</fullName>
        <ecNumber evidence="2">2.7.11.1</ecNumber>
    </recommendedName>
</protein>
<dbReference type="PANTHER" id="PTHR47973">
    <property type="entry name" value="CYSTEINE-RICH RECEPTOR-LIKE PROTEIN KINASE 3"/>
    <property type="match status" value="1"/>
</dbReference>
<evidence type="ECO:0000256" key="15">
    <source>
        <dbReference type="ARBA" id="ARBA00048679"/>
    </source>
</evidence>
<dbReference type="PROSITE" id="PS00107">
    <property type="entry name" value="PROTEIN_KINASE_ATP"/>
    <property type="match status" value="1"/>
</dbReference>
<evidence type="ECO:0000256" key="18">
    <source>
        <dbReference type="SAM" id="SignalP"/>
    </source>
</evidence>
<evidence type="ECO:0000256" key="9">
    <source>
        <dbReference type="ARBA" id="ARBA00022840"/>
    </source>
</evidence>
<feature type="transmembrane region" description="Helical" evidence="17">
    <location>
        <begin position="235"/>
        <end position="257"/>
    </location>
</feature>
<comment type="catalytic activity">
    <reaction evidence="15">
        <text>L-seryl-[protein] + ATP = O-phospho-L-seryl-[protein] + ADP + H(+)</text>
        <dbReference type="Rhea" id="RHEA:17989"/>
        <dbReference type="Rhea" id="RHEA-COMP:9863"/>
        <dbReference type="Rhea" id="RHEA-COMP:11604"/>
        <dbReference type="ChEBI" id="CHEBI:15378"/>
        <dbReference type="ChEBI" id="CHEBI:29999"/>
        <dbReference type="ChEBI" id="CHEBI:30616"/>
        <dbReference type="ChEBI" id="CHEBI:83421"/>
        <dbReference type="ChEBI" id="CHEBI:456216"/>
        <dbReference type="EC" id="2.7.11.1"/>
    </reaction>
</comment>
<reference evidence="20 21" key="1">
    <citation type="journal article" date="2006" name="Science">
        <title>The genome of black cottonwood, Populus trichocarpa (Torr. &amp; Gray).</title>
        <authorList>
            <person name="Tuskan G.A."/>
            <person name="Difazio S."/>
            <person name="Jansson S."/>
            <person name="Bohlmann J."/>
            <person name="Grigoriev I."/>
            <person name="Hellsten U."/>
            <person name="Putnam N."/>
            <person name="Ralph S."/>
            <person name="Rombauts S."/>
            <person name="Salamov A."/>
            <person name="Schein J."/>
            <person name="Sterck L."/>
            <person name="Aerts A."/>
            <person name="Bhalerao R.R."/>
            <person name="Bhalerao R.P."/>
            <person name="Blaudez D."/>
            <person name="Boerjan W."/>
            <person name="Brun A."/>
            <person name="Brunner A."/>
            <person name="Busov V."/>
            <person name="Campbell M."/>
            <person name="Carlson J."/>
            <person name="Chalot M."/>
            <person name="Chapman J."/>
            <person name="Chen G.L."/>
            <person name="Cooper D."/>
            <person name="Coutinho P.M."/>
            <person name="Couturier J."/>
            <person name="Covert S."/>
            <person name="Cronk Q."/>
            <person name="Cunningham R."/>
            <person name="Davis J."/>
            <person name="Degroeve S."/>
            <person name="Dejardin A."/>
            <person name="Depamphilis C."/>
            <person name="Detter J."/>
            <person name="Dirks B."/>
            <person name="Dubchak I."/>
            <person name="Duplessis S."/>
            <person name="Ehlting J."/>
            <person name="Ellis B."/>
            <person name="Gendler K."/>
            <person name="Goodstein D."/>
            <person name="Gribskov M."/>
            <person name="Grimwood J."/>
            <person name="Groover A."/>
            <person name="Gunter L."/>
            <person name="Hamberger B."/>
            <person name="Heinze B."/>
            <person name="Helariutta Y."/>
            <person name="Henrissat B."/>
            <person name="Holligan D."/>
            <person name="Holt R."/>
            <person name="Huang W."/>
            <person name="Islam-Faridi N."/>
            <person name="Jones S."/>
            <person name="Jones-Rhoades M."/>
            <person name="Jorgensen R."/>
            <person name="Joshi C."/>
            <person name="Kangasjarvi J."/>
            <person name="Karlsson J."/>
            <person name="Kelleher C."/>
            <person name="Kirkpatrick R."/>
            <person name="Kirst M."/>
            <person name="Kohler A."/>
            <person name="Kalluri U."/>
            <person name="Larimer F."/>
            <person name="Leebens-Mack J."/>
            <person name="Leple J.C."/>
            <person name="Locascio P."/>
            <person name="Lou Y."/>
            <person name="Lucas S."/>
            <person name="Martin F."/>
            <person name="Montanini B."/>
            <person name="Napoli C."/>
            <person name="Nelson D.R."/>
            <person name="Nelson C."/>
            <person name="Nieminen K."/>
            <person name="Nilsson O."/>
            <person name="Pereda V."/>
            <person name="Peter G."/>
            <person name="Philippe R."/>
            <person name="Pilate G."/>
            <person name="Poliakov A."/>
            <person name="Razumovskaya J."/>
            <person name="Richardson P."/>
            <person name="Rinaldi C."/>
            <person name="Ritland K."/>
            <person name="Rouze P."/>
            <person name="Ryaboy D."/>
            <person name="Schmutz J."/>
            <person name="Schrader J."/>
            <person name="Segerman B."/>
            <person name="Shin H."/>
            <person name="Siddiqui A."/>
            <person name="Sterky F."/>
            <person name="Terry A."/>
            <person name="Tsai C.J."/>
            <person name="Uberbacher E."/>
            <person name="Unneberg P."/>
            <person name="Vahala J."/>
            <person name="Wall K."/>
            <person name="Wessler S."/>
            <person name="Yang G."/>
            <person name="Yin T."/>
            <person name="Douglas C."/>
            <person name="Marra M."/>
            <person name="Sandberg G."/>
            <person name="Van de Peer Y."/>
            <person name="Rokhsar D."/>
        </authorList>
    </citation>
    <scope>NUCLEOTIDE SEQUENCE [LARGE SCALE GENOMIC DNA]</scope>
    <source>
        <strain evidence="21">cv. Nisqually</strain>
    </source>
</reference>
<keyword evidence="10 17" id="KW-1133">Transmembrane helix</keyword>
<keyword evidence="21" id="KW-1185">Reference proteome</keyword>
<evidence type="ECO:0000313" key="20">
    <source>
        <dbReference type="EMBL" id="PNT06401.1"/>
    </source>
</evidence>
<organism evidence="20 21">
    <name type="scientific">Populus trichocarpa</name>
    <name type="common">Western balsam poplar</name>
    <name type="synonym">Populus balsamifera subsp. trichocarpa</name>
    <dbReference type="NCBI Taxonomy" id="3694"/>
    <lineage>
        <taxon>Eukaryota</taxon>
        <taxon>Viridiplantae</taxon>
        <taxon>Streptophyta</taxon>
        <taxon>Embryophyta</taxon>
        <taxon>Tracheophyta</taxon>
        <taxon>Spermatophyta</taxon>
        <taxon>Magnoliopsida</taxon>
        <taxon>eudicotyledons</taxon>
        <taxon>Gunneridae</taxon>
        <taxon>Pentapetalae</taxon>
        <taxon>rosids</taxon>
        <taxon>fabids</taxon>
        <taxon>Malpighiales</taxon>
        <taxon>Salicaceae</taxon>
        <taxon>Saliceae</taxon>
        <taxon>Populus</taxon>
    </lineage>
</organism>
<sequence>MFLFQSKYFLLVLLLTLSDSCFRSADCLEISHRNLVEDSCPLNINVIRDHLVSAAHPKRSFIAVPKQCQFVHDGILFIRSVYLRTSRYFVPPADTFQACWQSYRKVIHEVSDGLDIHSGCGYQAEWISKGCMNITSLAQFESKFPKSKLREMKLYCKQSLDDDLVCDYCTKKLLSLGNQYLHGPRPENASDCPGYLFMYTAAVINQFGPTDPGTAKCLFRLKYSMKSTAYRFHSAVIPGIVVGSMFGVVGGFIAVWFRRTQRGRSEKEKVSPEDGEVSLDLGFGLHSRGTNLVKFRIEEIRKATMNFSRHNIIGRGGYGNVYKGMLSDGSEVAFKRFKNCSASGAANFAHEVEIIASVRHVNLVSIRGYCTTTVPPEAPQRIIVCDLMRNGSLYNHLFESGKTKLSWPIRQKIALGTARGLAYLHYGVHPAIFHRDIKASNILLDDSFEPKVADFGLARFNSQGMTHFSTRVAGTLGYVAPEYALYGQLTERSDVFGFGVVLLELLSGKKAYEINEGNVSLLTDWAWSLAREGRGLDIIEENLPEMGLPEVMEQYVHIALTCAHPLLHARPTFDQIVNMLETNMPVPSSLEAYIAASSLEICSISSSYNFTSSIRVMRTNSDNLYDRKLLLLSLVCLPHSIYCFACYKTSVLVLSLCEE</sequence>
<dbReference type="InterPro" id="IPR011009">
    <property type="entry name" value="Kinase-like_dom_sf"/>
</dbReference>
<gene>
    <name evidence="20" type="ORF">POPTR_013G028000</name>
</gene>
<keyword evidence="11 17" id="KW-0472">Membrane</keyword>
<keyword evidence="12" id="KW-0675">Receptor</keyword>
<dbReference type="Pfam" id="PF19160">
    <property type="entry name" value="SPARK"/>
    <property type="match status" value="1"/>
</dbReference>
<dbReference type="Proteomes" id="UP000006729">
    <property type="component" value="Chromosome 13"/>
</dbReference>
<comment type="catalytic activity">
    <reaction evidence="14">
        <text>L-threonyl-[protein] + ATP = O-phospho-L-threonyl-[protein] + ADP + H(+)</text>
        <dbReference type="Rhea" id="RHEA:46608"/>
        <dbReference type="Rhea" id="RHEA-COMP:11060"/>
        <dbReference type="Rhea" id="RHEA-COMP:11605"/>
        <dbReference type="ChEBI" id="CHEBI:15378"/>
        <dbReference type="ChEBI" id="CHEBI:30013"/>
        <dbReference type="ChEBI" id="CHEBI:30616"/>
        <dbReference type="ChEBI" id="CHEBI:61977"/>
        <dbReference type="ChEBI" id="CHEBI:456216"/>
        <dbReference type="EC" id="2.7.11.1"/>
    </reaction>
</comment>
<dbReference type="AlphaFoldDB" id="A0A2K1Y044"/>
<dbReference type="GO" id="GO:0005524">
    <property type="term" value="F:ATP binding"/>
    <property type="evidence" value="ECO:0007669"/>
    <property type="project" value="UniProtKB-UniRule"/>
</dbReference>
<keyword evidence="13" id="KW-0325">Glycoprotein</keyword>
<keyword evidence="3" id="KW-0723">Serine/threonine-protein kinase</keyword>
<comment type="subcellular location">
    <subcellularLocation>
        <location evidence="1">Membrane</location>
        <topology evidence="1">Single-pass type I membrane protein</topology>
    </subcellularLocation>
</comment>
<dbReference type="SMART" id="SM00220">
    <property type="entry name" value="S_TKc"/>
    <property type="match status" value="1"/>
</dbReference>
<feature type="domain" description="Protein kinase" evidence="19">
    <location>
        <begin position="307"/>
        <end position="594"/>
    </location>
</feature>
<evidence type="ECO:0000256" key="8">
    <source>
        <dbReference type="ARBA" id="ARBA00022777"/>
    </source>
</evidence>